<dbReference type="GO" id="GO:0032993">
    <property type="term" value="C:protein-DNA complex"/>
    <property type="evidence" value="ECO:0007669"/>
    <property type="project" value="TreeGrafter"/>
</dbReference>
<dbReference type="InterPro" id="IPR011006">
    <property type="entry name" value="CheY-like_superfamily"/>
</dbReference>
<dbReference type="FunFam" id="1.10.10.10:FF:000018">
    <property type="entry name" value="DNA-binding response regulator ResD"/>
    <property type="match status" value="1"/>
</dbReference>
<dbReference type="InterPro" id="IPR016032">
    <property type="entry name" value="Sig_transdc_resp-reg_C-effctor"/>
</dbReference>
<dbReference type="InterPro" id="IPR039420">
    <property type="entry name" value="WalR-like"/>
</dbReference>
<keyword evidence="5" id="KW-0804">Transcription</keyword>
<dbReference type="FunFam" id="3.40.50.2300:FF:000001">
    <property type="entry name" value="DNA-binding response regulator PhoB"/>
    <property type="match status" value="1"/>
</dbReference>
<dbReference type="PROSITE" id="PS51755">
    <property type="entry name" value="OMPR_PHOB"/>
    <property type="match status" value="1"/>
</dbReference>
<evidence type="ECO:0000256" key="3">
    <source>
        <dbReference type="ARBA" id="ARBA00023015"/>
    </source>
</evidence>
<dbReference type="PROSITE" id="PS50110">
    <property type="entry name" value="RESPONSE_REGULATORY"/>
    <property type="match status" value="1"/>
</dbReference>
<evidence type="ECO:0000259" key="7">
    <source>
        <dbReference type="PROSITE" id="PS51755"/>
    </source>
</evidence>
<dbReference type="EMBL" id="CAEZXP010000001">
    <property type="protein sequence ID" value="CAB4685337.1"/>
    <property type="molecule type" value="Genomic_DNA"/>
</dbReference>
<evidence type="ECO:0000313" key="8">
    <source>
        <dbReference type="EMBL" id="CAB4685337.1"/>
    </source>
</evidence>
<keyword evidence="3" id="KW-0805">Transcription regulation</keyword>
<dbReference type="GO" id="GO:0000976">
    <property type="term" value="F:transcription cis-regulatory region binding"/>
    <property type="evidence" value="ECO:0007669"/>
    <property type="project" value="TreeGrafter"/>
</dbReference>
<evidence type="ECO:0000256" key="2">
    <source>
        <dbReference type="ARBA" id="ARBA00023012"/>
    </source>
</evidence>
<evidence type="ECO:0000256" key="5">
    <source>
        <dbReference type="ARBA" id="ARBA00023163"/>
    </source>
</evidence>
<dbReference type="GO" id="GO:0006355">
    <property type="term" value="P:regulation of DNA-templated transcription"/>
    <property type="evidence" value="ECO:0007669"/>
    <property type="project" value="InterPro"/>
</dbReference>
<evidence type="ECO:0000256" key="1">
    <source>
        <dbReference type="ARBA" id="ARBA00022553"/>
    </source>
</evidence>
<reference evidence="8" key="1">
    <citation type="submission" date="2020-05" db="EMBL/GenBank/DDBJ databases">
        <authorList>
            <person name="Chiriac C."/>
            <person name="Salcher M."/>
            <person name="Ghai R."/>
            <person name="Kavagutti S V."/>
        </authorList>
    </citation>
    <scope>NUCLEOTIDE SEQUENCE</scope>
</reference>
<dbReference type="CDD" id="cd17574">
    <property type="entry name" value="REC_OmpR"/>
    <property type="match status" value="1"/>
</dbReference>
<dbReference type="PANTHER" id="PTHR48111">
    <property type="entry name" value="REGULATOR OF RPOS"/>
    <property type="match status" value="1"/>
</dbReference>
<dbReference type="SUPFAM" id="SSF52172">
    <property type="entry name" value="CheY-like"/>
    <property type="match status" value="1"/>
</dbReference>
<dbReference type="InterPro" id="IPR001867">
    <property type="entry name" value="OmpR/PhoB-type_DNA-bd"/>
</dbReference>
<sequence>MVFVTPASQTTVLVVDDEPLVRDVVARYLQREGFRTLVAGDGDTARQLIEAEEPGLVVLDVMMPGVDGLTLCRWIRERSDTPVILLTALGEEADRIVGLELGADDYVTKPFSPRELAVRAKTVLRRTGVVPKAGLTITFGDVLLDVDKRAVTKGDDDVRLTVREFDLLVFLATNPGKVFSRSHLLARVWGDEFSLDAATVTVHVRRLREKVEADPSVPKHLETVWGVGYRFVP</sequence>
<dbReference type="AlphaFoldDB" id="A0A6J6NG96"/>
<keyword evidence="4" id="KW-0238">DNA-binding</keyword>
<dbReference type="Gene3D" id="1.10.10.10">
    <property type="entry name" value="Winged helix-like DNA-binding domain superfamily/Winged helix DNA-binding domain"/>
    <property type="match status" value="1"/>
</dbReference>
<dbReference type="Gene3D" id="6.10.250.690">
    <property type="match status" value="1"/>
</dbReference>
<dbReference type="SUPFAM" id="SSF46894">
    <property type="entry name" value="C-terminal effector domain of the bipartite response regulators"/>
    <property type="match status" value="1"/>
</dbReference>
<evidence type="ECO:0000256" key="4">
    <source>
        <dbReference type="ARBA" id="ARBA00023125"/>
    </source>
</evidence>
<proteinExistence type="predicted"/>
<dbReference type="InterPro" id="IPR001789">
    <property type="entry name" value="Sig_transdc_resp-reg_receiver"/>
</dbReference>
<dbReference type="GO" id="GO:0000156">
    <property type="term" value="F:phosphorelay response regulator activity"/>
    <property type="evidence" value="ECO:0007669"/>
    <property type="project" value="TreeGrafter"/>
</dbReference>
<dbReference type="Pfam" id="PF00072">
    <property type="entry name" value="Response_reg"/>
    <property type="match status" value="1"/>
</dbReference>
<dbReference type="GO" id="GO:0005829">
    <property type="term" value="C:cytosol"/>
    <property type="evidence" value="ECO:0007669"/>
    <property type="project" value="TreeGrafter"/>
</dbReference>
<name>A0A6J6NG96_9ZZZZ</name>
<dbReference type="InterPro" id="IPR036388">
    <property type="entry name" value="WH-like_DNA-bd_sf"/>
</dbReference>
<keyword evidence="2" id="KW-0902">Two-component regulatory system</keyword>
<dbReference type="Pfam" id="PF00486">
    <property type="entry name" value="Trans_reg_C"/>
    <property type="match status" value="1"/>
</dbReference>
<dbReference type="SMART" id="SM00448">
    <property type="entry name" value="REC"/>
    <property type="match status" value="1"/>
</dbReference>
<protein>
    <submittedName>
        <fullName evidence="8">Unannotated protein</fullName>
    </submittedName>
</protein>
<evidence type="ECO:0000259" key="6">
    <source>
        <dbReference type="PROSITE" id="PS50110"/>
    </source>
</evidence>
<feature type="domain" description="Response regulatory" evidence="6">
    <location>
        <begin position="11"/>
        <end position="124"/>
    </location>
</feature>
<accession>A0A6J6NG96</accession>
<dbReference type="Gene3D" id="3.40.50.2300">
    <property type="match status" value="1"/>
</dbReference>
<dbReference type="CDD" id="cd00383">
    <property type="entry name" value="trans_reg_C"/>
    <property type="match status" value="1"/>
</dbReference>
<gene>
    <name evidence="8" type="ORF">UFOPK2399_00246</name>
</gene>
<dbReference type="PANTHER" id="PTHR48111:SF40">
    <property type="entry name" value="PHOSPHATE REGULON TRANSCRIPTIONAL REGULATORY PROTEIN PHOB"/>
    <property type="match status" value="1"/>
</dbReference>
<organism evidence="8">
    <name type="scientific">freshwater metagenome</name>
    <dbReference type="NCBI Taxonomy" id="449393"/>
    <lineage>
        <taxon>unclassified sequences</taxon>
        <taxon>metagenomes</taxon>
        <taxon>ecological metagenomes</taxon>
    </lineage>
</organism>
<dbReference type="SMART" id="SM00862">
    <property type="entry name" value="Trans_reg_C"/>
    <property type="match status" value="1"/>
</dbReference>
<feature type="domain" description="OmpR/PhoB-type" evidence="7">
    <location>
        <begin position="134"/>
        <end position="233"/>
    </location>
</feature>
<keyword evidence="1" id="KW-0597">Phosphoprotein</keyword>